<gene>
    <name evidence="1" type="ORF">J2S04_002648</name>
</gene>
<reference evidence="1 2" key="1">
    <citation type="submission" date="2023-07" db="EMBL/GenBank/DDBJ databases">
        <title>Genomic Encyclopedia of Type Strains, Phase IV (KMG-IV): sequencing the most valuable type-strain genomes for metagenomic binning, comparative biology and taxonomic classification.</title>
        <authorList>
            <person name="Goeker M."/>
        </authorList>
    </citation>
    <scope>NUCLEOTIDE SEQUENCE [LARGE SCALE GENOMIC DNA]</scope>
    <source>
        <strain evidence="1 2">DSM 25924</strain>
    </source>
</reference>
<organism evidence="1 2">
    <name type="scientific">Alicyclobacillus tolerans</name>
    <dbReference type="NCBI Taxonomy" id="90970"/>
    <lineage>
        <taxon>Bacteria</taxon>
        <taxon>Bacillati</taxon>
        <taxon>Bacillota</taxon>
        <taxon>Bacilli</taxon>
        <taxon>Bacillales</taxon>
        <taxon>Alicyclobacillaceae</taxon>
        <taxon>Alicyclobacillus</taxon>
    </lineage>
</organism>
<protein>
    <submittedName>
        <fullName evidence="1">Uncharacterized protein</fullName>
    </submittedName>
</protein>
<accession>A0ABT9LZH9</accession>
<dbReference type="Proteomes" id="UP001229209">
    <property type="component" value="Unassembled WGS sequence"/>
</dbReference>
<name>A0ABT9LZH9_9BACL</name>
<evidence type="ECO:0000313" key="1">
    <source>
        <dbReference type="EMBL" id="MDP9729674.1"/>
    </source>
</evidence>
<dbReference type="EMBL" id="JAURUO010000019">
    <property type="protein sequence ID" value="MDP9729674.1"/>
    <property type="molecule type" value="Genomic_DNA"/>
</dbReference>
<proteinExistence type="predicted"/>
<sequence length="40" mass="4522">MDESFWILKMPGSETEILSVDLTTGREQSIQLELPLDEAV</sequence>
<comment type="caution">
    <text evidence="1">The sequence shown here is derived from an EMBL/GenBank/DDBJ whole genome shotgun (WGS) entry which is preliminary data.</text>
</comment>
<evidence type="ECO:0000313" key="2">
    <source>
        <dbReference type="Proteomes" id="UP001229209"/>
    </source>
</evidence>
<keyword evidence="2" id="KW-1185">Reference proteome</keyword>